<proteinExistence type="predicted"/>
<dbReference type="SUPFAM" id="SSF82771">
    <property type="entry name" value="GIY-YIG endonuclease"/>
    <property type="match status" value="1"/>
</dbReference>
<dbReference type="Proteomes" id="UP000559010">
    <property type="component" value="Unassembled WGS sequence"/>
</dbReference>
<evidence type="ECO:0000313" key="2">
    <source>
        <dbReference type="EMBL" id="NMM48203.1"/>
    </source>
</evidence>
<dbReference type="Gene3D" id="3.40.1440.10">
    <property type="entry name" value="GIY-YIG endonuclease"/>
    <property type="match status" value="1"/>
</dbReference>
<keyword evidence="3" id="KW-1185">Reference proteome</keyword>
<sequence length="98" mass="11470">MKQVYILYSPGLDIYYKGQTSDLDERLKYHNSGYETSTSKGVPWTLVWSTAKATRQEAMLLEKKLKNLSWVRLEKFMSKYSEGLSESIIKDRIIRISQ</sequence>
<dbReference type="AlphaFoldDB" id="A0A848IUM4"/>
<dbReference type="RefSeq" id="WP_169679648.1">
    <property type="nucleotide sequence ID" value="NZ_JABBNU010000004.1"/>
</dbReference>
<dbReference type="CDD" id="cd10449">
    <property type="entry name" value="GIY-YIG_SLX1_like"/>
    <property type="match status" value="1"/>
</dbReference>
<dbReference type="InterPro" id="IPR000305">
    <property type="entry name" value="GIY-YIG_endonuc"/>
</dbReference>
<gene>
    <name evidence="2" type="ORF">HH304_07310</name>
</gene>
<organism evidence="2 3">
    <name type="scientific">Marinigracilibium pacificum</name>
    <dbReference type="NCBI Taxonomy" id="2729599"/>
    <lineage>
        <taxon>Bacteria</taxon>
        <taxon>Pseudomonadati</taxon>
        <taxon>Bacteroidota</taxon>
        <taxon>Cytophagia</taxon>
        <taxon>Cytophagales</taxon>
        <taxon>Flammeovirgaceae</taxon>
        <taxon>Marinigracilibium</taxon>
    </lineage>
</organism>
<reference evidence="2 3" key="1">
    <citation type="submission" date="2020-04" db="EMBL/GenBank/DDBJ databases">
        <title>Flammeovirgaceae bacterium KN852 isolated from deep sea.</title>
        <authorList>
            <person name="Zhang D.-C."/>
        </authorList>
    </citation>
    <scope>NUCLEOTIDE SEQUENCE [LARGE SCALE GENOMIC DNA]</scope>
    <source>
        <strain evidence="2 3">KN852</strain>
    </source>
</reference>
<evidence type="ECO:0000313" key="3">
    <source>
        <dbReference type="Proteomes" id="UP000559010"/>
    </source>
</evidence>
<dbReference type="PROSITE" id="PS50164">
    <property type="entry name" value="GIY_YIG"/>
    <property type="match status" value="1"/>
</dbReference>
<protein>
    <submittedName>
        <fullName evidence="2">GIY-YIG nuclease family protein</fullName>
    </submittedName>
</protein>
<dbReference type="Pfam" id="PF01541">
    <property type="entry name" value="GIY-YIG"/>
    <property type="match status" value="1"/>
</dbReference>
<comment type="caution">
    <text evidence="2">The sequence shown here is derived from an EMBL/GenBank/DDBJ whole genome shotgun (WGS) entry which is preliminary data.</text>
</comment>
<accession>A0A848IUM4</accession>
<dbReference type="EMBL" id="JABBNU010000004">
    <property type="protein sequence ID" value="NMM48203.1"/>
    <property type="molecule type" value="Genomic_DNA"/>
</dbReference>
<feature type="domain" description="GIY-YIG" evidence="1">
    <location>
        <begin position="1"/>
        <end position="75"/>
    </location>
</feature>
<evidence type="ECO:0000259" key="1">
    <source>
        <dbReference type="PROSITE" id="PS50164"/>
    </source>
</evidence>
<dbReference type="InterPro" id="IPR035901">
    <property type="entry name" value="GIY-YIG_endonuc_sf"/>
</dbReference>
<name>A0A848IUM4_9BACT</name>